<evidence type="ECO:0000256" key="6">
    <source>
        <dbReference type="ARBA" id="ARBA00052319"/>
    </source>
</evidence>
<dbReference type="PANTHER" id="PTHR46648:SF1">
    <property type="entry name" value="ADENOSINE 5'-MONOPHOSPHORAMIDASE HNT1"/>
    <property type="match status" value="1"/>
</dbReference>
<dbReference type="InterPro" id="IPR011146">
    <property type="entry name" value="HIT-like"/>
</dbReference>
<evidence type="ECO:0000256" key="4">
    <source>
        <dbReference type="ARBA" id="ARBA00022842"/>
    </source>
</evidence>
<dbReference type="CDD" id="cd01277">
    <property type="entry name" value="HINT_subgroup"/>
    <property type="match status" value="1"/>
</dbReference>
<dbReference type="Proteomes" id="UP001303222">
    <property type="component" value="Unassembled WGS sequence"/>
</dbReference>
<dbReference type="InterPro" id="IPR036265">
    <property type="entry name" value="HIT-like_sf"/>
</dbReference>
<evidence type="ECO:0000313" key="14">
    <source>
        <dbReference type="Proteomes" id="UP001303222"/>
    </source>
</evidence>
<feature type="active site" description="Tele-AMP-histidine intermediate" evidence="9">
    <location>
        <position position="109"/>
    </location>
</feature>
<reference evidence="13" key="2">
    <citation type="submission" date="2023-06" db="EMBL/GenBank/DDBJ databases">
        <authorList>
            <consortium name="Lawrence Berkeley National Laboratory"/>
            <person name="Mondo S.J."/>
            <person name="Hensen N."/>
            <person name="Bonometti L."/>
            <person name="Westerberg I."/>
            <person name="Brannstrom I.O."/>
            <person name="Guillou S."/>
            <person name="Cros-Aarteil S."/>
            <person name="Calhoun S."/>
            <person name="Haridas S."/>
            <person name="Kuo A."/>
            <person name="Pangilinan J."/>
            <person name="Riley R."/>
            <person name="Labutti K."/>
            <person name="Andreopoulos B."/>
            <person name="Lipzen A."/>
            <person name="Chen C."/>
            <person name="Yanf M."/>
            <person name="Daum C."/>
            <person name="Ng V."/>
            <person name="Clum A."/>
            <person name="Steindorff A."/>
            <person name="Ohm R."/>
            <person name="Martin F."/>
            <person name="Silar P."/>
            <person name="Natvig D."/>
            <person name="Lalanne C."/>
            <person name="Gautier V."/>
            <person name="Ament-Velasquez S.L."/>
            <person name="Kruys A."/>
            <person name="Hutchinson M.I."/>
            <person name="Powell A.J."/>
            <person name="Barry K."/>
            <person name="Miller A.N."/>
            <person name="Grigoriev I.V."/>
            <person name="Debuchy R."/>
            <person name="Gladieux P."/>
            <person name="Thoren M.H."/>
            <person name="Johannesson H."/>
        </authorList>
    </citation>
    <scope>NUCLEOTIDE SEQUENCE</scope>
    <source>
        <strain evidence="13">CBS 626.80</strain>
    </source>
</reference>
<dbReference type="Pfam" id="PF01230">
    <property type="entry name" value="HIT"/>
    <property type="match status" value="1"/>
</dbReference>
<dbReference type="PANTHER" id="PTHR46648">
    <property type="entry name" value="HIT FAMILY PROTEIN 1"/>
    <property type="match status" value="1"/>
</dbReference>
<keyword evidence="2" id="KW-0547">Nucleotide-binding</keyword>
<dbReference type="PRINTS" id="PR00332">
    <property type="entry name" value="HISTRIAD"/>
</dbReference>
<dbReference type="InterPro" id="IPR019808">
    <property type="entry name" value="Histidine_triad_CS"/>
</dbReference>
<dbReference type="SUPFAM" id="SSF54197">
    <property type="entry name" value="HIT-like"/>
    <property type="match status" value="1"/>
</dbReference>
<gene>
    <name evidence="13" type="ORF">QBC32DRAFT_348517</name>
</gene>
<evidence type="ECO:0000313" key="13">
    <source>
        <dbReference type="EMBL" id="KAK3949673.1"/>
    </source>
</evidence>
<proteinExistence type="inferred from homology"/>
<evidence type="ECO:0000256" key="8">
    <source>
        <dbReference type="ARBA" id="ARBA00076050"/>
    </source>
</evidence>
<evidence type="ECO:0000256" key="3">
    <source>
        <dbReference type="ARBA" id="ARBA00022801"/>
    </source>
</evidence>
<evidence type="ECO:0000256" key="9">
    <source>
        <dbReference type="PIRSR" id="PIRSR601310-1"/>
    </source>
</evidence>
<comment type="catalytic activity">
    <reaction evidence="6">
        <text>adenosine 5'-phosphoramidate + H2O = NH4(+) + AMP</text>
        <dbReference type="Rhea" id="RHEA:67916"/>
        <dbReference type="ChEBI" id="CHEBI:15377"/>
        <dbReference type="ChEBI" id="CHEBI:28938"/>
        <dbReference type="ChEBI" id="CHEBI:57890"/>
        <dbReference type="ChEBI" id="CHEBI:456215"/>
    </reaction>
    <physiologicalReaction direction="left-to-right" evidence="6">
        <dbReference type="Rhea" id="RHEA:67917"/>
    </physiologicalReaction>
</comment>
<evidence type="ECO:0000256" key="1">
    <source>
        <dbReference type="ARBA" id="ARBA00001946"/>
    </source>
</evidence>
<keyword evidence="4" id="KW-0460">Magnesium</keyword>
<feature type="domain" description="HIT" evidence="12">
    <location>
        <begin position="19"/>
        <end position="122"/>
    </location>
</feature>
<dbReference type="AlphaFoldDB" id="A0AAN6NT01"/>
<keyword evidence="14" id="KW-1185">Reference proteome</keyword>
<name>A0AAN6NT01_9PEZI</name>
<organism evidence="13 14">
    <name type="scientific">Pseudoneurospora amorphoporcata</name>
    <dbReference type="NCBI Taxonomy" id="241081"/>
    <lineage>
        <taxon>Eukaryota</taxon>
        <taxon>Fungi</taxon>
        <taxon>Dikarya</taxon>
        <taxon>Ascomycota</taxon>
        <taxon>Pezizomycotina</taxon>
        <taxon>Sordariomycetes</taxon>
        <taxon>Sordariomycetidae</taxon>
        <taxon>Sordariales</taxon>
        <taxon>Sordariaceae</taxon>
        <taxon>Pseudoneurospora</taxon>
    </lineage>
</organism>
<dbReference type="GO" id="GO:0009117">
    <property type="term" value="P:nucleotide metabolic process"/>
    <property type="evidence" value="ECO:0007669"/>
    <property type="project" value="TreeGrafter"/>
</dbReference>
<dbReference type="EMBL" id="MU859205">
    <property type="protein sequence ID" value="KAK3949673.1"/>
    <property type="molecule type" value="Genomic_DNA"/>
</dbReference>
<dbReference type="FunFam" id="3.30.428.10:FF:000013">
    <property type="entry name" value="Hit family protein 1"/>
    <property type="match status" value="1"/>
</dbReference>
<dbReference type="PROSITE" id="PS51084">
    <property type="entry name" value="HIT_2"/>
    <property type="match status" value="1"/>
</dbReference>
<comment type="caution">
    <text evidence="13">The sequence shown here is derived from an EMBL/GenBank/DDBJ whole genome shotgun (WGS) entry which is preliminary data.</text>
</comment>
<evidence type="ECO:0000256" key="7">
    <source>
        <dbReference type="ARBA" id="ARBA00074222"/>
    </source>
</evidence>
<evidence type="ECO:0000256" key="10">
    <source>
        <dbReference type="PIRSR" id="PIRSR601310-3"/>
    </source>
</evidence>
<sequence>MQVTRLLLASKMASSATCIFCKIVKGELPCFKLVETEKTLAFLDIEPLSRGHALVIPKYHGDKLTDIPDDSLAELLPIAKKLAIASGAENFNILQNNGKLAHQEVGHVHVHMIPKPNEQQGLGVGWPQMAKDFDGLKKLHEELKEKL</sequence>
<evidence type="ECO:0000256" key="11">
    <source>
        <dbReference type="PROSITE-ProRule" id="PRU00464"/>
    </source>
</evidence>
<dbReference type="PROSITE" id="PS00892">
    <property type="entry name" value="HIT_1"/>
    <property type="match status" value="1"/>
</dbReference>
<dbReference type="GO" id="GO:0016787">
    <property type="term" value="F:hydrolase activity"/>
    <property type="evidence" value="ECO:0007669"/>
    <property type="project" value="UniProtKB-KW"/>
</dbReference>
<feature type="short sequence motif" description="Histidine triad motif" evidence="10 11">
    <location>
        <begin position="107"/>
        <end position="111"/>
    </location>
</feature>
<comment type="cofactor">
    <cofactor evidence="1">
        <name>Mg(2+)</name>
        <dbReference type="ChEBI" id="CHEBI:18420"/>
    </cofactor>
</comment>
<reference evidence="13" key="1">
    <citation type="journal article" date="2023" name="Mol. Phylogenet. Evol.">
        <title>Genome-scale phylogeny and comparative genomics of the fungal order Sordariales.</title>
        <authorList>
            <person name="Hensen N."/>
            <person name="Bonometti L."/>
            <person name="Westerberg I."/>
            <person name="Brannstrom I.O."/>
            <person name="Guillou S."/>
            <person name="Cros-Aarteil S."/>
            <person name="Calhoun S."/>
            <person name="Haridas S."/>
            <person name="Kuo A."/>
            <person name="Mondo S."/>
            <person name="Pangilinan J."/>
            <person name="Riley R."/>
            <person name="LaButti K."/>
            <person name="Andreopoulos B."/>
            <person name="Lipzen A."/>
            <person name="Chen C."/>
            <person name="Yan M."/>
            <person name="Daum C."/>
            <person name="Ng V."/>
            <person name="Clum A."/>
            <person name="Steindorff A."/>
            <person name="Ohm R.A."/>
            <person name="Martin F."/>
            <person name="Silar P."/>
            <person name="Natvig D.O."/>
            <person name="Lalanne C."/>
            <person name="Gautier V."/>
            <person name="Ament-Velasquez S.L."/>
            <person name="Kruys A."/>
            <person name="Hutchinson M.I."/>
            <person name="Powell A.J."/>
            <person name="Barry K."/>
            <person name="Miller A.N."/>
            <person name="Grigoriev I.V."/>
            <person name="Debuchy R."/>
            <person name="Gladieux P."/>
            <person name="Hiltunen Thoren M."/>
            <person name="Johannesson H."/>
        </authorList>
    </citation>
    <scope>NUCLEOTIDE SEQUENCE</scope>
    <source>
        <strain evidence="13">CBS 626.80</strain>
    </source>
</reference>
<comment type="similarity">
    <text evidence="5">Belongs to the HINT family.</text>
</comment>
<evidence type="ECO:0000259" key="12">
    <source>
        <dbReference type="PROSITE" id="PS51084"/>
    </source>
</evidence>
<dbReference type="GO" id="GO:0000166">
    <property type="term" value="F:nucleotide binding"/>
    <property type="evidence" value="ECO:0007669"/>
    <property type="project" value="UniProtKB-KW"/>
</dbReference>
<evidence type="ECO:0000256" key="2">
    <source>
        <dbReference type="ARBA" id="ARBA00022741"/>
    </source>
</evidence>
<evidence type="ECO:0000256" key="5">
    <source>
        <dbReference type="ARBA" id="ARBA00025764"/>
    </source>
</evidence>
<dbReference type="Gene3D" id="3.30.428.10">
    <property type="entry name" value="HIT-like"/>
    <property type="match status" value="1"/>
</dbReference>
<protein>
    <recommendedName>
        <fullName evidence="7">Adenosine 5'-monophosphoramidase HNT1</fullName>
    </recommendedName>
    <alternativeName>
        <fullName evidence="8">Histidine triad nucleotide-binding protein HNT1</fullName>
    </alternativeName>
</protein>
<dbReference type="InterPro" id="IPR039384">
    <property type="entry name" value="HINT"/>
</dbReference>
<accession>A0AAN6NT01</accession>
<dbReference type="InterPro" id="IPR001310">
    <property type="entry name" value="Histidine_triad_HIT"/>
</dbReference>
<keyword evidence="3" id="KW-0378">Hydrolase</keyword>